<reference evidence="1 2" key="2">
    <citation type="journal article" date="2017" name="Front. Plant Sci.">
        <title>Gene Classification and Mining of Molecular Markers Useful in Red Clover (Trifolium pratense) Breeding.</title>
        <authorList>
            <person name="Istvanek J."/>
            <person name="Dluhosova J."/>
            <person name="Dluhos P."/>
            <person name="Patkova L."/>
            <person name="Nedelnik J."/>
            <person name="Repkova J."/>
        </authorList>
    </citation>
    <scope>NUCLEOTIDE SEQUENCE [LARGE SCALE GENOMIC DNA]</scope>
    <source>
        <strain evidence="2">cv. Tatra</strain>
        <tissue evidence="1">Young leaves</tissue>
    </source>
</reference>
<reference evidence="1 2" key="1">
    <citation type="journal article" date="2014" name="Am. J. Bot.">
        <title>Genome assembly and annotation for red clover (Trifolium pratense; Fabaceae).</title>
        <authorList>
            <person name="Istvanek J."/>
            <person name="Jaros M."/>
            <person name="Krenek A."/>
            <person name="Repkova J."/>
        </authorList>
    </citation>
    <scope>NUCLEOTIDE SEQUENCE [LARGE SCALE GENOMIC DNA]</scope>
    <source>
        <strain evidence="2">cv. Tatra</strain>
        <tissue evidence="1">Young leaves</tissue>
    </source>
</reference>
<dbReference type="STRING" id="57577.A0A2K3KH39"/>
<name>A0A2K3KH39_TRIPR</name>
<accession>A0A2K3KH39</accession>
<protein>
    <submittedName>
        <fullName evidence="1">Galactinol synthase</fullName>
    </submittedName>
</protein>
<dbReference type="AlphaFoldDB" id="A0A2K3KH39"/>
<dbReference type="Proteomes" id="UP000236291">
    <property type="component" value="Unassembled WGS sequence"/>
</dbReference>
<evidence type="ECO:0000313" key="2">
    <source>
        <dbReference type="Proteomes" id="UP000236291"/>
    </source>
</evidence>
<proteinExistence type="predicted"/>
<dbReference type="EMBL" id="ASHM01182267">
    <property type="protein sequence ID" value="PNX65588.1"/>
    <property type="molecule type" value="Genomic_DNA"/>
</dbReference>
<gene>
    <name evidence="1" type="ORF">L195_g062676</name>
</gene>
<organism evidence="1 2">
    <name type="scientific">Trifolium pratense</name>
    <name type="common">Red clover</name>
    <dbReference type="NCBI Taxonomy" id="57577"/>
    <lineage>
        <taxon>Eukaryota</taxon>
        <taxon>Viridiplantae</taxon>
        <taxon>Streptophyta</taxon>
        <taxon>Embryophyta</taxon>
        <taxon>Tracheophyta</taxon>
        <taxon>Spermatophyta</taxon>
        <taxon>Magnoliopsida</taxon>
        <taxon>eudicotyledons</taxon>
        <taxon>Gunneridae</taxon>
        <taxon>Pentapetalae</taxon>
        <taxon>rosids</taxon>
        <taxon>fabids</taxon>
        <taxon>Fabales</taxon>
        <taxon>Fabaceae</taxon>
        <taxon>Papilionoideae</taxon>
        <taxon>50 kb inversion clade</taxon>
        <taxon>NPAAA clade</taxon>
        <taxon>Hologalegina</taxon>
        <taxon>IRL clade</taxon>
        <taxon>Trifolieae</taxon>
        <taxon>Trifolium</taxon>
    </lineage>
</organism>
<evidence type="ECO:0000313" key="1">
    <source>
        <dbReference type="EMBL" id="PNX65588.1"/>
    </source>
</evidence>
<comment type="caution">
    <text evidence="1">The sequence shown here is derived from an EMBL/GenBank/DDBJ whole genome shotgun (WGS) entry which is preliminary data.</text>
</comment>
<sequence>MQREDIKMLVKKWWDVYEDESLDYKEPINANKLTSAILEANGIKFVPAPSAA</sequence>